<dbReference type="EMBL" id="JACQRX010000139">
    <property type="protein sequence ID" value="MBI4251421.1"/>
    <property type="molecule type" value="Genomic_DNA"/>
</dbReference>
<accession>A0A933E7T6</accession>
<protein>
    <submittedName>
        <fullName evidence="2">Uncharacterized protein</fullName>
    </submittedName>
</protein>
<evidence type="ECO:0000313" key="2">
    <source>
        <dbReference type="EMBL" id="MBI4251421.1"/>
    </source>
</evidence>
<evidence type="ECO:0000313" key="3">
    <source>
        <dbReference type="Proteomes" id="UP000752292"/>
    </source>
</evidence>
<reference evidence="2" key="1">
    <citation type="submission" date="2020-07" db="EMBL/GenBank/DDBJ databases">
        <title>Huge and variable diversity of episymbiotic CPR bacteria and DPANN archaea in groundwater ecosystems.</title>
        <authorList>
            <person name="He C.Y."/>
            <person name="Keren R."/>
            <person name="Whittaker M."/>
            <person name="Farag I.F."/>
            <person name="Doudna J."/>
            <person name="Cate J.H.D."/>
            <person name="Banfield J.F."/>
        </authorList>
    </citation>
    <scope>NUCLEOTIDE SEQUENCE</scope>
    <source>
        <strain evidence="2">NC_groundwater_1370_Ag_S-0.2um_69_93</strain>
    </source>
</reference>
<organism evidence="2 3">
    <name type="scientific">Tectimicrobiota bacterium</name>
    <dbReference type="NCBI Taxonomy" id="2528274"/>
    <lineage>
        <taxon>Bacteria</taxon>
        <taxon>Pseudomonadati</taxon>
        <taxon>Nitrospinota/Tectimicrobiota group</taxon>
        <taxon>Candidatus Tectimicrobiota</taxon>
    </lineage>
</organism>
<keyword evidence="1" id="KW-0812">Transmembrane</keyword>
<sequence length="154" mass="17164">MPSPKGQMSHLPPEVRDFIASNFPDLMETIEKGQGRGEINILGHVHRGPIITHPDILRKLSGDQIFEVAMAGDRQSTRDLDINRDRLRTTRHRTGYETARITAAMLAFLALAGMAVWAGKPDLLAQIINYLLGIVGGAGAFSYYIWRRGQRRPS</sequence>
<dbReference type="AlphaFoldDB" id="A0A933E7T6"/>
<keyword evidence="1" id="KW-1133">Transmembrane helix</keyword>
<evidence type="ECO:0000256" key="1">
    <source>
        <dbReference type="SAM" id="Phobius"/>
    </source>
</evidence>
<feature type="transmembrane region" description="Helical" evidence="1">
    <location>
        <begin position="123"/>
        <end position="146"/>
    </location>
</feature>
<feature type="transmembrane region" description="Helical" evidence="1">
    <location>
        <begin position="98"/>
        <end position="117"/>
    </location>
</feature>
<keyword evidence="1" id="KW-0472">Membrane</keyword>
<dbReference type="Proteomes" id="UP000752292">
    <property type="component" value="Unassembled WGS sequence"/>
</dbReference>
<comment type="caution">
    <text evidence="2">The sequence shown here is derived from an EMBL/GenBank/DDBJ whole genome shotgun (WGS) entry which is preliminary data.</text>
</comment>
<gene>
    <name evidence="2" type="ORF">HY618_03095</name>
</gene>
<proteinExistence type="predicted"/>
<name>A0A933E7T6_UNCTE</name>